<organism evidence="2 3">
    <name type="scientific">Vigna mungo</name>
    <name type="common">Black gram</name>
    <name type="synonym">Phaseolus mungo</name>
    <dbReference type="NCBI Taxonomy" id="3915"/>
    <lineage>
        <taxon>Eukaryota</taxon>
        <taxon>Viridiplantae</taxon>
        <taxon>Streptophyta</taxon>
        <taxon>Embryophyta</taxon>
        <taxon>Tracheophyta</taxon>
        <taxon>Spermatophyta</taxon>
        <taxon>Magnoliopsida</taxon>
        <taxon>eudicotyledons</taxon>
        <taxon>Gunneridae</taxon>
        <taxon>Pentapetalae</taxon>
        <taxon>rosids</taxon>
        <taxon>fabids</taxon>
        <taxon>Fabales</taxon>
        <taxon>Fabaceae</taxon>
        <taxon>Papilionoideae</taxon>
        <taxon>50 kb inversion clade</taxon>
        <taxon>NPAAA clade</taxon>
        <taxon>indigoferoid/millettioid clade</taxon>
        <taxon>Phaseoleae</taxon>
        <taxon>Vigna</taxon>
    </lineage>
</organism>
<evidence type="ECO:0008006" key="4">
    <source>
        <dbReference type="Google" id="ProtNLM"/>
    </source>
</evidence>
<evidence type="ECO:0000256" key="1">
    <source>
        <dbReference type="SAM" id="SignalP"/>
    </source>
</evidence>
<keyword evidence="3" id="KW-1185">Reference proteome</keyword>
<gene>
    <name evidence="2" type="ORF">V8G54_001840</name>
</gene>
<evidence type="ECO:0000313" key="2">
    <source>
        <dbReference type="EMBL" id="WVZ23296.1"/>
    </source>
</evidence>
<sequence>MLVSFSRARRTNNVSNGHLLFSLSFLLLTFLPSTCGPAPRRRVPPPLRQKPLPEHDRALRQLPEVGEEQLVLFPHRQQRRLHVSVVPCGNNRAFEYSGRRRFHLPQPPHLIRGTDHGFIPTQF</sequence>
<reference evidence="2 3" key="1">
    <citation type="journal article" date="2023" name="Life. Sci Alliance">
        <title>Evolutionary insights into 3D genome organization and epigenetic landscape of Vigna mungo.</title>
        <authorList>
            <person name="Junaid A."/>
            <person name="Singh B."/>
            <person name="Bhatia S."/>
        </authorList>
    </citation>
    <scope>NUCLEOTIDE SEQUENCE [LARGE SCALE GENOMIC DNA]</scope>
    <source>
        <strain evidence="2">Urdbean</strain>
    </source>
</reference>
<feature type="signal peptide" evidence="1">
    <location>
        <begin position="1"/>
        <end position="35"/>
    </location>
</feature>
<dbReference type="AlphaFoldDB" id="A0AAQ3SBW0"/>
<accession>A0AAQ3SBW0</accession>
<keyword evidence="1" id="KW-0732">Signal</keyword>
<evidence type="ECO:0000313" key="3">
    <source>
        <dbReference type="Proteomes" id="UP001374535"/>
    </source>
</evidence>
<protein>
    <recommendedName>
        <fullName evidence="4">Secreted protein</fullName>
    </recommendedName>
</protein>
<dbReference type="EMBL" id="CP144700">
    <property type="protein sequence ID" value="WVZ23296.1"/>
    <property type="molecule type" value="Genomic_DNA"/>
</dbReference>
<proteinExistence type="predicted"/>
<dbReference type="Proteomes" id="UP001374535">
    <property type="component" value="Chromosome 1"/>
</dbReference>
<feature type="chain" id="PRO_5042879908" description="Secreted protein" evidence="1">
    <location>
        <begin position="36"/>
        <end position="123"/>
    </location>
</feature>
<name>A0AAQ3SBW0_VIGMU</name>